<feature type="disulfide bond" evidence="3">
    <location>
        <begin position="55"/>
        <end position="64"/>
    </location>
</feature>
<keyword evidence="4" id="KW-0472">Membrane</keyword>
<dbReference type="RefSeq" id="XP_042157617.1">
    <property type="nucleotide sequence ID" value="XM_042301683.1"/>
</dbReference>
<dbReference type="InterPro" id="IPR055356">
    <property type="entry name" value="ZP-N"/>
</dbReference>
<evidence type="ECO:0000259" key="5">
    <source>
        <dbReference type="PROSITE" id="PS50026"/>
    </source>
</evidence>
<dbReference type="GeneID" id="121840079"/>
<keyword evidence="2 3" id="KW-1015">Disulfide bond</keyword>
<keyword evidence="3" id="KW-0245">EGF-like domain</keyword>
<reference evidence="7" key="2">
    <citation type="submission" date="2025-08" db="UniProtKB">
        <authorList>
            <consortium name="Ensembl"/>
        </authorList>
    </citation>
    <scope>IDENTIFICATION</scope>
</reference>
<dbReference type="KEGG" id="otw:121840079"/>
<name>A0AAZ3S2Z2_ONCTS</name>
<dbReference type="Ensembl" id="ENSOTST00005130807.1">
    <property type="protein sequence ID" value="ENSOTSP00005147114.1"/>
    <property type="gene ID" value="ENSOTSG00005079713.1"/>
</dbReference>
<evidence type="ECO:0000313" key="7">
    <source>
        <dbReference type="Ensembl" id="ENSOTSP00005147114.1"/>
    </source>
</evidence>
<protein>
    <submittedName>
        <fullName evidence="7">Uncharacterized protein</fullName>
    </submittedName>
</protein>
<proteinExistence type="predicted"/>
<dbReference type="PROSITE" id="PS51034">
    <property type="entry name" value="ZP_2"/>
    <property type="match status" value="1"/>
</dbReference>
<organism evidence="7 8">
    <name type="scientific">Oncorhynchus tshawytscha</name>
    <name type="common">Chinook salmon</name>
    <name type="synonym">Salmo tshawytscha</name>
    <dbReference type="NCBI Taxonomy" id="74940"/>
    <lineage>
        <taxon>Eukaryota</taxon>
        <taxon>Metazoa</taxon>
        <taxon>Chordata</taxon>
        <taxon>Craniata</taxon>
        <taxon>Vertebrata</taxon>
        <taxon>Euteleostomi</taxon>
        <taxon>Actinopterygii</taxon>
        <taxon>Neopterygii</taxon>
        <taxon>Teleostei</taxon>
        <taxon>Protacanthopterygii</taxon>
        <taxon>Salmoniformes</taxon>
        <taxon>Salmonidae</taxon>
        <taxon>Salmoninae</taxon>
        <taxon>Oncorhynchus</taxon>
    </lineage>
</organism>
<accession>A0AAZ3S2Z2</accession>
<dbReference type="PROSITE" id="PS01186">
    <property type="entry name" value="EGF_2"/>
    <property type="match status" value="1"/>
</dbReference>
<dbReference type="PANTHER" id="PTHR14002">
    <property type="entry name" value="ENDOGLIN/TGF-BETA RECEPTOR TYPE III"/>
    <property type="match status" value="1"/>
</dbReference>
<reference evidence="8" key="1">
    <citation type="journal article" date="2018" name="PLoS ONE">
        <title>Chinook salmon (Oncorhynchus tshawytscha) genome and transcriptome.</title>
        <authorList>
            <person name="Christensen K.A."/>
            <person name="Leong J.S."/>
            <person name="Sakhrani D."/>
            <person name="Biagi C.A."/>
            <person name="Minkley D.R."/>
            <person name="Withler R.E."/>
            <person name="Rondeau E.B."/>
            <person name="Koop B.F."/>
            <person name="Devlin R.H."/>
        </authorList>
    </citation>
    <scope>NUCLEOTIDE SEQUENCE [LARGE SCALE GENOMIC DNA]</scope>
</reference>
<comment type="caution">
    <text evidence="3">Lacks conserved residue(s) required for the propagation of feature annotation.</text>
</comment>
<evidence type="ECO:0000256" key="1">
    <source>
        <dbReference type="ARBA" id="ARBA00022729"/>
    </source>
</evidence>
<keyword evidence="4" id="KW-1133">Transmembrane helix</keyword>
<dbReference type="AlphaFoldDB" id="A0AAZ3S2Z2"/>
<feature type="domain" description="ZP" evidence="6">
    <location>
        <begin position="73"/>
        <end position="337"/>
    </location>
</feature>
<gene>
    <name evidence="7" type="primary">LOC121840079</name>
</gene>
<dbReference type="Pfam" id="PF00100">
    <property type="entry name" value="Zona_pellucida"/>
    <property type="match status" value="1"/>
</dbReference>
<dbReference type="PROSITE" id="PS00022">
    <property type="entry name" value="EGF_1"/>
    <property type="match status" value="1"/>
</dbReference>
<keyword evidence="1" id="KW-0732">Signal</keyword>
<reference evidence="7" key="3">
    <citation type="submission" date="2025-09" db="UniProtKB">
        <authorList>
            <consortium name="Ensembl"/>
        </authorList>
    </citation>
    <scope>IDENTIFICATION</scope>
</reference>
<evidence type="ECO:0000256" key="2">
    <source>
        <dbReference type="ARBA" id="ARBA00023157"/>
    </source>
</evidence>
<dbReference type="PROSITE" id="PS50026">
    <property type="entry name" value="EGF_3"/>
    <property type="match status" value="1"/>
</dbReference>
<dbReference type="InterPro" id="IPR055355">
    <property type="entry name" value="ZP-C"/>
</dbReference>
<dbReference type="GeneTree" id="ENSGT00940000167365"/>
<dbReference type="Proteomes" id="UP000694402">
    <property type="component" value="Unassembled WGS sequence"/>
</dbReference>
<keyword evidence="8" id="KW-1185">Reference proteome</keyword>
<evidence type="ECO:0000256" key="4">
    <source>
        <dbReference type="SAM" id="Phobius"/>
    </source>
</evidence>
<sequence length="402" mass="45467">MALKFNLKVNCCGIYQVFLVLVIFCCDRVLGICTVTHCTDTTKCLLSLDKSNCKCAVGYYGDLCDKVATINVMCGKDYITIMVNEDFFQYYKVPMESLHLKNESCRAQKEVMSDVPYYIVRISKDQYVSCGGKPLEKNITHIAYALTLMSAPQVYGNIIRDPMIKIEYTCIYPYIRTVSLPYPIIPFSSETVMRMGELDAKVEMALFTDHTYTEAFQSSPLIHLRDRVYVEIKVVELEDVFHLRVNECWATQSPKPNQTDSSVHTLLRNGCVNDETVTFLNTTMGANGEASTIRYSFDMFRFVVEPHDLYLHCAVRLCSLDDDEPCIPECKSITKRAAVRGDPTQGLLSYGPIRIDIPDRPQSNLLLLMIPVAGIWVLGLFLLALITIAKAGNRRLSQLANR</sequence>
<dbReference type="SMART" id="SM00241">
    <property type="entry name" value="ZP"/>
    <property type="match status" value="1"/>
</dbReference>
<dbReference type="InterPro" id="IPR000742">
    <property type="entry name" value="EGF"/>
</dbReference>
<evidence type="ECO:0000256" key="3">
    <source>
        <dbReference type="PROSITE-ProRule" id="PRU00076"/>
    </source>
</evidence>
<dbReference type="InterPro" id="IPR001507">
    <property type="entry name" value="ZP_dom"/>
</dbReference>
<feature type="transmembrane region" description="Helical" evidence="4">
    <location>
        <begin position="365"/>
        <end position="389"/>
    </location>
</feature>
<keyword evidence="4" id="KW-0812">Transmembrane</keyword>
<evidence type="ECO:0000313" key="8">
    <source>
        <dbReference type="Proteomes" id="UP000694402"/>
    </source>
</evidence>
<dbReference type="Pfam" id="PF23344">
    <property type="entry name" value="ZP-N"/>
    <property type="match status" value="1"/>
</dbReference>
<feature type="domain" description="EGF-like" evidence="5">
    <location>
        <begin position="29"/>
        <end position="65"/>
    </location>
</feature>
<dbReference type="PANTHER" id="PTHR14002:SF53">
    <property type="entry name" value="UROMODULIN"/>
    <property type="match status" value="1"/>
</dbReference>
<evidence type="ECO:0000259" key="6">
    <source>
        <dbReference type="PROSITE" id="PS51034"/>
    </source>
</evidence>